<organism evidence="2">
    <name type="scientific">Lysinibacillus sphaericus</name>
    <name type="common">Bacillus sphaericus</name>
    <dbReference type="NCBI Taxonomy" id="1421"/>
    <lineage>
        <taxon>Bacteria</taxon>
        <taxon>Bacillati</taxon>
        <taxon>Bacillota</taxon>
        <taxon>Bacilli</taxon>
        <taxon>Bacillales</taxon>
        <taxon>Bacillaceae</taxon>
        <taxon>Lysinibacillus</taxon>
    </lineage>
</organism>
<keyword evidence="1" id="KW-0812">Transmembrane</keyword>
<evidence type="ECO:0000256" key="1">
    <source>
        <dbReference type="SAM" id="Phobius"/>
    </source>
</evidence>
<feature type="transmembrane region" description="Helical" evidence="1">
    <location>
        <begin position="18"/>
        <end position="37"/>
    </location>
</feature>
<sequence length="226" mass="25873">MKIITKLRTAEGWPKLNILFRFLIFILFITTIGQLFIEKEMTPWEVLKTGFSGKYGVGQYIIYGLYVIAKMLVIIVPTIGAALIIRFISYKDSLSVKFYRIASTGGIVTAISCWLGLLIVSFLYKITIEENYLLVAAPTDLVVLFQLYEYALPAMVLTFMDNTLNEIGSAKKIKKKEKLPQDLEDKVAKIFSKGNLTTKEQLHLIRNLEKQTNNYLRTKKHNNIIH</sequence>
<feature type="transmembrane region" description="Helical" evidence="1">
    <location>
        <begin position="106"/>
        <end position="126"/>
    </location>
</feature>
<protein>
    <submittedName>
        <fullName evidence="2">Uncharacterized protein</fullName>
    </submittedName>
</protein>
<dbReference type="RefSeq" id="WP_031417329.1">
    <property type="nucleotide sequence ID" value="NZ_CP064071.1"/>
</dbReference>
<reference evidence="2" key="1">
    <citation type="submission" date="2020-02" db="EMBL/GenBank/DDBJ databases">
        <authorList>
            <person name="Hu X."/>
            <person name="Yuan Z."/>
            <person name="Cheng J."/>
            <person name="Geng P."/>
        </authorList>
    </citation>
    <scope>NUCLEOTIDE SEQUENCE</scope>
    <source>
        <strain evidence="2">SSII-1</strain>
        <plasmid evidence="2">pSSII-1</plasmid>
    </source>
</reference>
<keyword evidence="1" id="KW-0472">Membrane</keyword>
<evidence type="ECO:0000313" key="2">
    <source>
        <dbReference type="EMBL" id="QIS31249.1"/>
    </source>
</evidence>
<feature type="transmembrane region" description="Helical" evidence="1">
    <location>
        <begin position="57"/>
        <end position="85"/>
    </location>
</feature>
<proteinExistence type="predicted"/>
<name>A0A6H0A1Q7_LYSSH</name>
<geneLocation type="plasmid" evidence="2">
    <name>pSSII-1</name>
</geneLocation>
<keyword evidence="2" id="KW-0614">Plasmid</keyword>
<dbReference type="AlphaFoldDB" id="A0A6H0A1Q7"/>
<keyword evidence="1" id="KW-1133">Transmembrane helix</keyword>
<dbReference type="EMBL" id="MT075580">
    <property type="protein sequence ID" value="QIS31249.1"/>
    <property type="molecule type" value="Genomic_DNA"/>
</dbReference>
<accession>A0A6H0A1Q7</accession>